<dbReference type="STRING" id="211165.GCA_000317285_00557"/>
<reference evidence="2 3" key="1">
    <citation type="journal article" date="2019" name="Genome Biol. Evol.">
        <title>Day and night: Metabolic profiles and evolutionary relationships of six axenic non-marine cyanobacteria.</title>
        <authorList>
            <person name="Will S.E."/>
            <person name="Henke P."/>
            <person name="Boedeker C."/>
            <person name="Huang S."/>
            <person name="Brinkmann H."/>
            <person name="Rohde M."/>
            <person name="Jarek M."/>
            <person name="Friedl T."/>
            <person name="Seufert S."/>
            <person name="Schumacher M."/>
            <person name="Overmann J."/>
            <person name="Neumann-Schaal M."/>
            <person name="Petersen J."/>
        </authorList>
    </citation>
    <scope>NUCLEOTIDE SEQUENCE [LARGE SCALE GENOMIC DNA]</scope>
    <source>
        <strain evidence="2 3">PCC 6912</strain>
    </source>
</reference>
<keyword evidence="1" id="KW-0472">Membrane</keyword>
<keyword evidence="1" id="KW-0812">Transmembrane</keyword>
<dbReference type="AlphaFoldDB" id="A0A433NK24"/>
<evidence type="ECO:0000313" key="3">
    <source>
        <dbReference type="Proteomes" id="UP000268857"/>
    </source>
</evidence>
<accession>A0A433NK24</accession>
<evidence type="ECO:0000313" key="2">
    <source>
        <dbReference type="EMBL" id="RUR83055.1"/>
    </source>
</evidence>
<organism evidence="2 3">
    <name type="scientific">Chlorogloeopsis fritschii PCC 6912</name>
    <dbReference type="NCBI Taxonomy" id="211165"/>
    <lineage>
        <taxon>Bacteria</taxon>
        <taxon>Bacillati</taxon>
        <taxon>Cyanobacteriota</taxon>
        <taxon>Cyanophyceae</taxon>
        <taxon>Nostocales</taxon>
        <taxon>Chlorogloeopsidaceae</taxon>
        <taxon>Chlorogloeopsis</taxon>
    </lineage>
</organism>
<feature type="transmembrane region" description="Helical" evidence="1">
    <location>
        <begin position="175"/>
        <end position="201"/>
    </location>
</feature>
<sequence length="206" mass="22237">MLSSMGTGDRGQGWEKMLLWWILVNAVGGAIVGALEESGFQFLATLILTGPILGVAQWFVLRRYLRYAYWWILASTFGWLLGIQVRIATGRILDPIVEMLLAVGGLGEVFWLNVVKEPVTAVGLGIAQWLILRHYSNQAGWWIVANVLGGCVNGAVSSAVCAAICQTLAMKLNAGIASAIAYGTGWAGSGLVTGIMLVWLFSNRHK</sequence>
<dbReference type="OrthoDB" id="510168at2"/>
<keyword evidence="1" id="KW-1133">Transmembrane helix</keyword>
<feature type="transmembrane region" description="Helical" evidence="1">
    <location>
        <begin position="68"/>
        <end position="89"/>
    </location>
</feature>
<evidence type="ECO:0000256" key="1">
    <source>
        <dbReference type="SAM" id="Phobius"/>
    </source>
</evidence>
<dbReference type="Proteomes" id="UP000268857">
    <property type="component" value="Unassembled WGS sequence"/>
</dbReference>
<proteinExistence type="predicted"/>
<protein>
    <submittedName>
        <fullName evidence="2">Uncharacterized protein</fullName>
    </submittedName>
</protein>
<name>A0A433NK24_CHLFR</name>
<dbReference type="EMBL" id="RSCJ01000008">
    <property type="protein sequence ID" value="RUR83055.1"/>
    <property type="molecule type" value="Genomic_DNA"/>
</dbReference>
<keyword evidence="3" id="KW-1185">Reference proteome</keyword>
<feature type="transmembrane region" description="Helical" evidence="1">
    <location>
        <begin position="41"/>
        <end position="61"/>
    </location>
</feature>
<dbReference type="RefSeq" id="WP_016873137.1">
    <property type="nucleotide sequence ID" value="NZ_AJLN01000037.1"/>
</dbReference>
<comment type="caution">
    <text evidence="2">The sequence shown here is derived from an EMBL/GenBank/DDBJ whole genome shotgun (WGS) entry which is preliminary data.</text>
</comment>
<feature type="transmembrane region" description="Helical" evidence="1">
    <location>
        <begin position="143"/>
        <end position="169"/>
    </location>
</feature>
<feature type="transmembrane region" description="Helical" evidence="1">
    <location>
        <begin position="18"/>
        <end position="35"/>
    </location>
</feature>
<feature type="transmembrane region" description="Helical" evidence="1">
    <location>
        <begin position="109"/>
        <end position="131"/>
    </location>
</feature>
<gene>
    <name evidence="2" type="ORF">PCC6912_24290</name>
</gene>